<dbReference type="Gramene" id="RZC51939">
    <property type="protein sequence ID" value="RZC51939"/>
    <property type="gene ID" value="C5167_020365"/>
</dbReference>
<evidence type="ECO:0000313" key="2">
    <source>
        <dbReference type="Proteomes" id="UP000316621"/>
    </source>
</evidence>
<evidence type="ECO:0000313" key="1">
    <source>
        <dbReference type="EMBL" id="RZC51939.1"/>
    </source>
</evidence>
<protein>
    <submittedName>
        <fullName evidence="1">Uncharacterized protein</fullName>
    </submittedName>
</protein>
<proteinExistence type="predicted"/>
<organism evidence="1 2">
    <name type="scientific">Papaver somniferum</name>
    <name type="common">Opium poppy</name>
    <dbReference type="NCBI Taxonomy" id="3469"/>
    <lineage>
        <taxon>Eukaryota</taxon>
        <taxon>Viridiplantae</taxon>
        <taxon>Streptophyta</taxon>
        <taxon>Embryophyta</taxon>
        <taxon>Tracheophyta</taxon>
        <taxon>Spermatophyta</taxon>
        <taxon>Magnoliopsida</taxon>
        <taxon>Ranunculales</taxon>
        <taxon>Papaveraceae</taxon>
        <taxon>Papaveroideae</taxon>
        <taxon>Papaver</taxon>
    </lineage>
</organism>
<accession>A0A4Y7IWQ5</accession>
<dbReference type="AlphaFoldDB" id="A0A4Y7IWQ5"/>
<keyword evidence="2" id="KW-1185">Reference proteome</keyword>
<dbReference type="Proteomes" id="UP000316621">
    <property type="component" value="Chromosome 2"/>
</dbReference>
<name>A0A4Y7IWQ5_PAPSO</name>
<sequence>MNLLYNPRDSVKPAGGSSSSVYIADLEVQKATWCIHIVRVTRFKSHMQMLSSNYCNSKSSKPATAAANCFAAIQANITKTLQKILNQERHGITRMLGLQFVRKKKPLVFRHNSYSALLRRLSVRFTTLE</sequence>
<reference evidence="1 2" key="1">
    <citation type="journal article" date="2018" name="Science">
        <title>The opium poppy genome and morphinan production.</title>
        <authorList>
            <person name="Guo L."/>
            <person name="Winzer T."/>
            <person name="Yang X."/>
            <person name="Li Y."/>
            <person name="Ning Z."/>
            <person name="He Z."/>
            <person name="Teodor R."/>
            <person name="Lu Y."/>
            <person name="Bowser T.A."/>
            <person name="Graham I.A."/>
            <person name="Ye K."/>
        </authorList>
    </citation>
    <scope>NUCLEOTIDE SEQUENCE [LARGE SCALE GENOMIC DNA]</scope>
    <source>
        <strain evidence="2">cv. HN1</strain>
        <tissue evidence="1">Leaves</tissue>
    </source>
</reference>
<dbReference type="EMBL" id="CM010716">
    <property type="protein sequence ID" value="RZC51939.1"/>
    <property type="molecule type" value="Genomic_DNA"/>
</dbReference>
<gene>
    <name evidence="1" type="ORF">C5167_020365</name>
</gene>